<accession>A0A0C5PBX5</accession>
<keyword evidence="4" id="KW-0614">Plasmid</keyword>
<evidence type="ECO:0000313" key="4">
    <source>
        <dbReference type="EMBL" id="AJQ17294.1"/>
    </source>
</evidence>
<reference evidence="4" key="1">
    <citation type="submission" date="2014-12" db="EMBL/GenBank/DDBJ databases">
        <title>Detection a broad host range IncP plasmid carrying cfr gene from extended-spectrum cephalosporin-resistant Escherichia coli.</title>
        <authorList>
            <person name="Liu X.-Q."/>
            <person name="Liu J.-H."/>
            <person name="Zeng Z.-l."/>
        </authorList>
    </citation>
    <scope>NUCLEOTIDE SEQUENCE</scope>
    <source>
        <strain evidence="4">FP671</strain>
        <plasmid evidence="4">pHNFP671</plasmid>
    </source>
</reference>
<geneLocation type="plasmid" evidence="4">
    <name>pHNFP671</name>
</geneLocation>
<evidence type="ECO:0000256" key="2">
    <source>
        <dbReference type="ARBA" id="ARBA00022729"/>
    </source>
</evidence>
<feature type="signal peptide" evidence="3">
    <location>
        <begin position="1"/>
        <end position="24"/>
    </location>
</feature>
<dbReference type="CDD" id="cd06911">
    <property type="entry name" value="VirB9_CagX_TrbG"/>
    <property type="match status" value="1"/>
</dbReference>
<protein>
    <submittedName>
        <fullName evidence="4">Type IV secretory pathway, VirB9 components</fullName>
    </submittedName>
</protein>
<dbReference type="InterPro" id="IPR010258">
    <property type="entry name" value="Conjugal_tfr_TrbG/VirB9/CagX"/>
</dbReference>
<comment type="similarity">
    <text evidence="1">Belongs to the TrbG/VirB9 family.</text>
</comment>
<dbReference type="AlphaFoldDB" id="A0A0C5PBX5"/>
<keyword evidence="2 3" id="KW-0732">Signal</keyword>
<evidence type="ECO:0000256" key="3">
    <source>
        <dbReference type="SAM" id="SignalP"/>
    </source>
</evidence>
<dbReference type="InterPro" id="IPR033645">
    <property type="entry name" value="VirB9/CagX/TrbG_C"/>
</dbReference>
<organism evidence="4">
    <name type="scientific">Escherichia coli</name>
    <dbReference type="NCBI Taxonomy" id="562"/>
    <lineage>
        <taxon>Bacteria</taxon>
        <taxon>Pseudomonadati</taxon>
        <taxon>Pseudomonadota</taxon>
        <taxon>Gammaproteobacteria</taxon>
        <taxon>Enterobacterales</taxon>
        <taxon>Enterobacteriaceae</taxon>
        <taxon>Escherichia</taxon>
    </lineage>
</organism>
<dbReference type="EMBL" id="KR779901">
    <property type="protein sequence ID" value="ALG88825.1"/>
    <property type="molecule type" value="Genomic_DNA"/>
</dbReference>
<dbReference type="RefSeq" id="WP_063407024.1">
    <property type="nucleotide sequence ID" value="NZ_BGLD01000055.1"/>
</dbReference>
<dbReference type="EMBL" id="KP324830">
    <property type="protein sequence ID" value="AJQ17294.1"/>
    <property type="molecule type" value="Genomic_DNA"/>
</dbReference>
<feature type="chain" id="PRO_5007393892" evidence="3">
    <location>
        <begin position="25"/>
        <end position="273"/>
    </location>
</feature>
<geneLocation type="plasmid" evidence="5">
    <name>pFSEC-01</name>
</geneLocation>
<reference evidence="5" key="2">
    <citation type="journal article" date="2015" name="Antimicrob. Agents Chemother.">
        <title>Characterization of a cfr-carrying plasmid from porcine Escherichia coli that closely resembles plasmid pEA3 from the plant pathogen Erwinia amylovora.</title>
        <authorList>
            <person name="Zhang R."/>
            <person name="Sun B."/>
            <person name="Wang Y."/>
            <person name="Lei L."/>
            <person name="Schwarz S."/>
            <person name="Wu C."/>
        </authorList>
    </citation>
    <scope>NUCLEOTIDE SEQUENCE</scope>
    <source>
        <strain evidence="5">FSEC-01</strain>
        <plasmid evidence="5">pFSEC-01</plasmid>
    </source>
</reference>
<dbReference type="InterPro" id="IPR014148">
    <property type="entry name" value="VirB9"/>
</dbReference>
<evidence type="ECO:0000313" key="5">
    <source>
        <dbReference type="EMBL" id="ALG88825.1"/>
    </source>
</evidence>
<dbReference type="Pfam" id="PF03524">
    <property type="entry name" value="CagX"/>
    <property type="match status" value="1"/>
</dbReference>
<proteinExistence type="inferred from homology"/>
<name>A0A0C5PBX5_ECOLX</name>
<dbReference type="NCBIfam" id="TIGR02781">
    <property type="entry name" value="VirB9"/>
    <property type="match status" value="1"/>
</dbReference>
<dbReference type="InterPro" id="IPR038161">
    <property type="entry name" value="VirB9/CagX/TrbG_C_sf"/>
</dbReference>
<dbReference type="Gene3D" id="2.60.40.2500">
    <property type="match status" value="1"/>
</dbReference>
<sequence length="273" mass="30754">MLSLNKTTLSVLLVLGIFSSTAFALEVPRGGAYDKRVKFISYNHEQVVKLIGHYGYSTDIQFAPGENVTNIAMGDPDAWEVAPVENHIFIKPTGEQATTNMTVLTDRRVYTFDLSATGKKTGDMYFQVNFRYPQDEAARRVAEEDARRLKERMNEKAPNAWTNWNYWVFGSREVSPWRAYDDGRFTYFKFSGNTSIPAIYIKHADGSETLLNPTMDSDHPDTMIVEKVAPRFVLRNGKYIANVYNESFNPHGLINTSGTTSPGVKRVIKGGAQ</sequence>
<evidence type="ECO:0000256" key="1">
    <source>
        <dbReference type="ARBA" id="ARBA00006135"/>
    </source>
</evidence>